<evidence type="ECO:0000256" key="1">
    <source>
        <dbReference type="ARBA" id="ARBA00001974"/>
    </source>
</evidence>
<dbReference type="GeneID" id="63754038"/>
<sequence length="436" mass="47857">MSPPIPFAEPPYLRGLPSPYYTASHRRFQKACREFVEEHLLKNAFEWERQGTVPEHVFETFCKHNMLLPNMPAPLPVDWLKRLGIHDILGVKVDEWDYMYTGIYADEMARSGLSGPAGSMNAGFAFGMSPIVKYGSAQLQERFLPDFLTGRKRLCLAITEPGVGSDVANITTTAEKTPDGQHYVINGSKKWITNGIWSDYATMAVRTGGPGPTGLSMVVVPLKGHPGVSMRRLNVSGQKAGGTTYIELDEVKVPVANLIGREGDGMRIIMTNFNHERLSIVIGATRQARVALSTAFAYCLKREAFGKTLMDQPVVRHRLAKAGAELETMHAWTEQLLYQICHLPKDEADRQLGGITALAKAKAGMVLNECAQVAVLLFGGSGFTASGQGELVEAIYRDVPGIRIPGGSEDVLLDLAVRQLVKLYKAEEKKLGQSKI</sequence>
<dbReference type="Gene3D" id="1.20.140.10">
    <property type="entry name" value="Butyryl-CoA Dehydrogenase, subunit A, domain 3"/>
    <property type="match status" value="1"/>
</dbReference>
<keyword evidence="5 6" id="KW-0560">Oxidoreductase</keyword>
<dbReference type="Gene3D" id="1.10.540.10">
    <property type="entry name" value="Acyl-CoA dehydrogenase/oxidase, N-terminal domain"/>
    <property type="match status" value="1"/>
</dbReference>
<evidence type="ECO:0000256" key="2">
    <source>
        <dbReference type="ARBA" id="ARBA00009347"/>
    </source>
</evidence>
<protein>
    <recommendedName>
        <fullName evidence="12">Acyl-CoA dehydrogenase</fullName>
    </recommendedName>
</protein>
<dbReference type="InterPro" id="IPR009075">
    <property type="entry name" value="AcylCo_DH/oxidase_C"/>
</dbReference>
<accession>A0A1L9R459</accession>
<dbReference type="EMBL" id="KV878218">
    <property type="protein sequence ID" value="OJJ29711.1"/>
    <property type="molecule type" value="Genomic_DNA"/>
</dbReference>
<dbReference type="Pfam" id="PF02771">
    <property type="entry name" value="Acyl-CoA_dh_N"/>
    <property type="match status" value="1"/>
</dbReference>
<name>A0A1L9R459_ASPWE</name>
<dbReference type="GO" id="GO:0033539">
    <property type="term" value="P:fatty acid beta-oxidation using acyl-CoA dehydrogenase"/>
    <property type="evidence" value="ECO:0007669"/>
    <property type="project" value="TreeGrafter"/>
</dbReference>
<organism evidence="10 11">
    <name type="scientific">Aspergillus wentii DTO 134E9</name>
    <dbReference type="NCBI Taxonomy" id="1073089"/>
    <lineage>
        <taxon>Eukaryota</taxon>
        <taxon>Fungi</taxon>
        <taxon>Dikarya</taxon>
        <taxon>Ascomycota</taxon>
        <taxon>Pezizomycotina</taxon>
        <taxon>Eurotiomycetes</taxon>
        <taxon>Eurotiomycetidae</taxon>
        <taxon>Eurotiales</taxon>
        <taxon>Aspergillaceae</taxon>
        <taxon>Aspergillus</taxon>
        <taxon>Aspergillus subgen. Cremei</taxon>
    </lineage>
</organism>
<evidence type="ECO:0000259" key="8">
    <source>
        <dbReference type="Pfam" id="PF02770"/>
    </source>
</evidence>
<dbReference type="GO" id="GO:0050660">
    <property type="term" value="F:flavin adenine dinucleotide binding"/>
    <property type="evidence" value="ECO:0007669"/>
    <property type="project" value="InterPro"/>
</dbReference>
<evidence type="ECO:0000313" key="11">
    <source>
        <dbReference type="Proteomes" id="UP000184383"/>
    </source>
</evidence>
<dbReference type="Gene3D" id="2.40.110.10">
    <property type="entry name" value="Butyryl-CoA Dehydrogenase, subunit A, domain 2"/>
    <property type="match status" value="1"/>
</dbReference>
<evidence type="ECO:0000313" key="10">
    <source>
        <dbReference type="EMBL" id="OJJ29711.1"/>
    </source>
</evidence>
<dbReference type="GO" id="GO:0003995">
    <property type="term" value="F:acyl-CoA dehydrogenase activity"/>
    <property type="evidence" value="ECO:0007669"/>
    <property type="project" value="TreeGrafter"/>
</dbReference>
<dbReference type="GO" id="GO:0005737">
    <property type="term" value="C:cytoplasm"/>
    <property type="evidence" value="ECO:0007669"/>
    <property type="project" value="TreeGrafter"/>
</dbReference>
<dbReference type="InterPro" id="IPR046373">
    <property type="entry name" value="Acyl-CoA_Oxase/DH_mid-dom_sf"/>
</dbReference>
<gene>
    <name evidence="10" type="ORF">ASPWEDRAFT_55302</name>
</gene>
<dbReference type="SUPFAM" id="SSF56645">
    <property type="entry name" value="Acyl-CoA dehydrogenase NM domain-like"/>
    <property type="match status" value="1"/>
</dbReference>
<dbReference type="Pfam" id="PF02770">
    <property type="entry name" value="Acyl-CoA_dh_M"/>
    <property type="match status" value="1"/>
</dbReference>
<dbReference type="PANTHER" id="PTHR48083:SF15">
    <property type="entry name" value="ACYL-COA DEHYDROGENASE APDG"/>
    <property type="match status" value="1"/>
</dbReference>
<dbReference type="InterPro" id="IPR006091">
    <property type="entry name" value="Acyl-CoA_Oxase/DH_mid-dom"/>
</dbReference>
<dbReference type="STRING" id="1073089.A0A1L9R459"/>
<feature type="domain" description="Acyl-CoA dehydrogenase/oxidase N-terminal" evidence="9">
    <location>
        <begin position="22"/>
        <end position="150"/>
    </location>
</feature>
<keyword evidence="3 6" id="KW-0285">Flavoprotein</keyword>
<evidence type="ECO:0000256" key="6">
    <source>
        <dbReference type="RuleBase" id="RU362125"/>
    </source>
</evidence>
<dbReference type="InterPro" id="IPR037069">
    <property type="entry name" value="AcylCoA_DH/ox_N_sf"/>
</dbReference>
<evidence type="ECO:0000259" key="7">
    <source>
        <dbReference type="Pfam" id="PF00441"/>
    </source>
</evidence>
<evidence type="ECO:0008006" key="12">
    <source>
        <dbReference type="Google" id="ProtNLM"/>
    </source>
</evidence>
<evidence type="ECO:0000256" key="4">
    <source>
        <dbReference type="ARBA" id="ARBA00022827"/>
    </source>
</evidence>
<dbReference type="InterPro" id="IPR009100">
    <property type="entry name" value="AcylCoA_DH/oxidase_NM_dom_sf"/>
</dbReference>
<dbReference type="Pfam" id="PF00441">
    <property type="entry name" value="Acyl-CoA_dh_1"/>
    <property type="match status" value="1"/>
</dbReference>
<evidence type="ECO:0000256" key="5">
    <source>
        <dbReference type="ARBA" id="ARBA00023002"/>
    </source>
</evidence>
<dbReference type="InterPro" id="IPR050741">
    <property type="entry name" value="Acyl-CoA_dehydrogenase"/>
</dbReference>
<dbReference type="RefSeq" id="XP_040683388.1">
    <property type="nucleotide sequence ID" value="XM_040838190.1"/>
</dbReference>
<dbReference type="PANTHER" id="PTHR48083">
    <property type="entry name" value="MEDIUM-CHAIN SPECIFIC ACYL-COA DEHYDROGENASE, MITOCHONDRIAL-RELATED"/>
    <property type="match status" value="1"/>
</dbReference>
<dbReference type="InterPro" id="IPR013786">
    <property type="entry name" value="AcylCoA_DH/ox_N"/>
</dbReference>
<keyword evidence="4 6" id="KW-0274">FAD</keyword>
<dbReference type="AlphaFoldDB" id="A0A1L9R459"/>
<comment type="similarity">
    <text evidence="2 6">Belongs to the acyl-CoA dehydrogenase family.</text>
</comment>
<proteinExistence type="inferred from homology"/>
<dbReference type="SUPFAM" id="SSF47203">
    <property type="entry name" value="Acyl-CoA dehydrogenase C-terminal domain-like"/>
    <property type="match status" value="1"/>
</dbReference>
<dbReference type="Proteomes" id="UP000184383">
    <property type="component" value="Unassembled WGS sequence"/>
</dbReference>
<dbReference type="InterPro" id="IPR036250">
    <property type="entry name" value="AcylCo_DH-like_C"/>
</dbReference>
<keyword evidence="11" id="KW-1185">Reference proteome</keyword>
<evidence type="ECO:0000259" key="9">
    <source>
        <dbReference type="Pfam" id="PF02771"/>
    </source>
</evidence>
<reference evidence="11" key="1">
    <citation type="journal article" date="2017" name="Genome Biol.">
        <title>Comparative genomics reveals high biological diversity and specific adaptations in the industrially and medically important fungal genus Aspergillus.</title>
        <authorList>
            <person name="de Vries R.P."/>
            <person name="Riley R."/>
            <person name="Wiebenga A."/>
            <person name="Aguilar-Osorio G."/>
            <person name="Amillis S."/>
            <person name="Uchima C.A."/>
            <person name="Anderluh G."/>
            <person name="Asadollahi M."/>
            <person name="Askin M."/>
            <person name="Barry K."/>
            <person name="Battaglia E."/>
            <person name="Bayram O."/>
            <person name="Benocci T."/>
            <person name="Braus-Stromeyer S.A."/>
            <person name="Caldana C."/>
            <person name="Canovas D."/>
            <person name="Cerqueira G.C."/>
            <person name="Chen F."/>
            <person name="Chen W."/>
            <person name="Choi C."/>
            <person name="Clum A."/>
            <person name="Dos Santos R.A."/>
            <person name="Damasio A.R."/>
            <person name="Diallinas G."/>
            <person name="Emri T."/>
            <person name="Fekete E."/>
            <person name="Flipphi M."/>
            <person name="Freyberg S."/>
            <person name="Gallo A."/>
            <person name="Gournas C."/>
            <person name="Habgood R."/>
            <person name="Hainaut M."/>
            <person name="Harispe M.L."/>
            <person name="Henrissat B."/>
            <person name="Hilden K.S."/>
            <person name="Hope R."/>
            <person name="Hossain A."/>
            <person name="Karabika E."/>
            <person name="Karaffa L."/>
            <person name="Karanyi Z."/>
            <person name="Krasevec N."/>
            <person name="Kuo A."/>
            <person name="Kusch H."/>
            <person name="LaButti K."/>
            <person name="Lagendijk E.L."/>
            <person name="Lapidus A."/>
            <person name="Levasseur A."/>
            <person name="Lindquist E."/>
            <person name="Lipzen A."/>
            <person name="Logrieco A.F."/>
            <person name="MacCabe A."/>
            <person name="Maekelae M.R."/>
            <person name="Malavazi I."/>
            <person name="Melin P."/>
            <person name="Meyer V."/>
            <person name="Mielnichuk N."/>
            <person name="Miskei M."/>
            <person name="Molnar A.P."/>
            <person name="Mule G."/>
            <person name="Ngan C.Y."/>
            <person name="Orejas M."/>
            <person name="Orosz E."/>
            <person name="Ouedraogo J.P."/>
            <person name="Overkamp K.M."/>
            <person name="Park H.-S."/>
            <person name="Perrone G."/>
            <person name="Piumi F."/>
            <person name="Punt P.J."/>
            <person name="Ram A.F."/>
            <person name="Ramon A."/>
            <person name="Rauscher S."/>
            <person name="Record E."/>
            <person name="Riano-Pachon D.M."/>
            <person name="Robert V."/>
            <person name="Roehrig J."/>
            <person name="Ruller R."/>
            <person name="Salamov A."/>
            <person name="Salih N.S."/>
            <person name="Samson R.A."/>
            <person name="Sandor E."/>
            <person name="Sanguinetti M."/>
            <person name="Schuetze T."/>
            <person name="Sepcic K."/>
            <person name="Shelest E."/>
            <person name="Sherlock G."/>
            <person name="Sophianopoulou V."/>
            <person name="Squina F.M."/>
            <person name="Sun H."/>
            <person name="Susca A."/>
            <person name="Todd R.B."/>
            <person name="Tsang A."/>
            <person name="Unkles S.E."/>
            <person name="van de Wiele N."/>
            <person name="van Rossen-Uffink D."/>
            <person name="Oliveira J.V."/>
            <person name="Vesth T.C."/>
            <person name="Visser J."/>
            <person name="Yu J.-H."/>
            <person name="Zhou M."/>
            <person name="Andersen M.R."/>
            <person name="Archer D.B."/>
            <person name="Baker S.E."/>
            <person name="Benoit I."/>
            <person name="Brakhage A.A."/>
            <person name="Braus G.H."/>
            <person name="Fischer R."/>
            <person name="Frisvad J.C."/>
            <person name="Goldman G.H."/>
            <person name="Houbraken J."/>
            <person name="Oakley B."/>
            <person name="Pocsi I."/>
            <person name="Scazzocchio C."/>
            <person name="Seiboth B."/>
            <person name="vanKuyk P.A."/>
            <person name="Wortman J."/>
            <person name="Dyer P.S."/>
            <person name="Grigoriev I.V."/>
        </authorList>
    </citation>
    <scope>NUCLEOTIDE SEQUENCE [LARGE SCALE GENOMIC DNA]</scope>
    <source>
        <strain evidence="11">DTO 134E9</strain>
    </source>
</reference>
<comment type="cofactor">
    <cofactor evidence="1 6">
        <name>FAD</name>
        <dbReference type="ChEBI" id="CHEBI:57692"/>
    </cofactor>
</comment>
<dbReference type="OrthoDB" id="10254877at2759"/>
<feature type="domain" description="Acyl-CoA oxidase/dehydrogenase middle" evidence="8">
    <location>
        <begin position="155"/>
        <end position="251"/>
    </location>
</feature>
<evidence type="ECO:0000256" key="3">
    <source>
        <dbReference type="ARBA" id="ARBA00022630"/>
    </source>
</evidence>
<feature type="domain" description="Acyl-CoA dehydrogenase/oxidase C-terminal" evidence="7">
    <location>
        <begin position="263"/>
        <end position="420"/>
    </location>
</feature>
<dbReference type="VEuPathDB" id="FungiDB:ASPWEDRAFT_55302"/>